<feature type="region of interest" description="Disordered" evidence="1">
    <location>
        <begin position="1"/>
        <end position="172"/>
    </location>
</feature>
<dbReference type="Pfam" id="PF00172">
    <property type="entry name" value="Zn_clus"/>
    <property type="match status" value="1"/>
</dbReference>
<proteinExistence type="predicted"/>
<dbReference type="Proteomes" id="UP000189580">
    <property type="component" value="Chromosome a"/>
</dbReference>
<feature type="region of interest" description="Disordered" evidence="1">
    <location>
        <begin position="484"/>
        <end position="510"/>
    </location>
</feature>
<dbReference type="InterPro" id="IPR036864">
    <property type="entry name" value="Zn2-C6_fun-type_DNA-bd_sf"/>
</dbReference>
<feature type="compositionally biased region" description="Low complexity" evidence="1">
    <location>
        <begin position="128"/>
        <end position="141"/>
    </location>
</feature>
<dbReference type="PANTHER" id="PTHR47784">
    <property type="entry name" value="STEROL UPTAKE CONTROL PROTEIN 2"/>
    <property type="match status" value="1"/>
</dbReference>
<dbReference type="EMBL" id="CP014501">
    <property type="protein sequence ID" value="ANB13388.1"/>
    <property type="molecule type" value="Genomic_DNA"/>
</dbReference>
<reference evidence="3 4" key="1">
    <citation type="submission" date="2016-02" db="EMBL/GenBank/DDBJ databases">
        <title>Complete genome sequence and transcriptome regulation of the pentose utilising yeast Sugiyamaella lignohabitans.</title>
        <authorList>
            <person name="Bellasio M."/>
            <person name="Peymann A."/>
            <person name="Valli M."/>
            <person name="Sipitzky M."/>
            <person name="Graf A."/>
            <person name="Sauer M."/>
            <person name="Marx H."/>
            <person name="Mattanovich D."/>
        </authorList>
    </citation>
    <scope>NUCLEOTIDE SEQUENCE [LARGE SCALE GENOMIC DNA]</scope>
    <source>
        <strain evidence="3 4">CBS 10342</strain>
    </source>
</reference>
<name>A0A167DWS6_9ASCO</name>
<sequence length="728" mass="76304">MSGPKASKKIKIETTTASSDEDDSGKRKLDHNRLSVPAATAADSTSTSNSSRRLSGNNNSVISPGGFSDSDGGGANSVIGRRKRDSGSDLGIENPTSVGADAEADTEAGAKADARDDSREEVRRAGFSAVNGATSASASSAGPSFTGNATADTPSSGRPVKRRPHSKSRRGCSNCKKRRVKCDETHPRCKNCDHLGLECSFTTDQVAKVSYSNGPLNMVDLKLFYNYTTVVWKTITSAGISNEEVWGEDVPALAFEYPFLMRCLLTFSATHLSRTHKGMYDDAVTVHRGEALRLLREEVQQVTPQNVDPLVAASVLLILDALANAALPDEMSPSSLPPSAWLHHVRGAATILLAVGPLPPESRFFRLVNVDLSDLADTKGGLAGISQLIANSGLGGLGGLAGLGLGGLRGLEASLLEEGINVVSAAGSMGNMNNINNINGINALAGLNGLNLSNLGDLAGLGNLVGSNSPFGGSAAAASATAGETPVTGSLNSESGNSNSTSPALSALSGGTSVTSPNAAATQLLLQQGGLPVVAGALSGMSGLACFDDDLKDLYPVHTSSPYFQTLVYIDKLFHQRYKSDFILRVFSFPALLDRNLLELLGKGDDGAKRIIRVYYKLVRSFTSEMKEKVWFLEGVSKVLPIDLDSDFGGLGFITSALPVSVTLETMLRPFEETDVGTIVSGQRSSNTPTPSSLLPPPPANYDKSPGDHSQQSPPSDSNNRDNDELMS</sequence>
<dbReference type="SMART" id="SM00066">
    <property type="entry name" value="GAL4"/>
    <property type="match status" value="1"/>
</dbReference>
<dbReference type="Gene3D" id="4.10.240.10">
    <property type="entry name" value="Zn(2)-C6 fungal-type DNA-binding domain"/>
    <property type="match status" value="1"/>
</dbReference>
<protein>
    <submittedName>
        <fullName evidence="3">Upc2p</fullName>
    </submittedName>
</protein>
<dbReference type="KEGG" id="slb:AWJ20_1678"/>
<feature type="compositionally biased region" description="Basic and acidic residues" evidence="1">
    <location>
        <begin position="24"/>
        <end position="33"/>
    </location>
</feature>
<dbReference type="PROSITE" id="PS50048">
    <property type="entry name" value="ZN2_CY6_FUNGAL_2"/>
    <property type="match status" value="1"/>
</dbReference>
<dbReference type="InterPro" id="IPR053157">
    <property type="entry name" value="Sterol_Uptake_Regulator"/>
</dbReference>
<evidence type="ECO:0000313" key="4">
    <source>
        <dbReference type="Proteomes" id="UP000189580"/>
    </source>
</evidence>
<dbReference type="SUPFAM" id="SSF57701">
    <property type="entry name" value="Zn2/Cys6 DNA-binding domain"/>
    <property type="match status" value="1"/>
</dbReference>
<feature type="compositionally biased region" description="Basic and acidic residues" evidence="1">
    <location>
        <begin position="108"/>
        <end position="124"/>
    </location>
</feature>
<feature type="compositionally biased region" description="Polar residues" evidence="1">
    <location>
        <begin position="142"/>
        <end position="156"/>
    </location>
</feature>
<feature type="region of interest" description="Disordered" evidence="1">
    <location>
        <begin position="678"/>
        <end position="728"/>
    </location>
</feature>
<feature type="compositionally biased region" description="Low complexity" evidence="1">
    <location>
        <begin position="484"/>
        <end position="502"/>
    </location>
</feature>
<dbReference type="PANTHER" id="PTHR47784:SF5">
    <property type="entry name" value="STEROL UPTAKE CONTROL PROTEIN 2"/>
    <property type="match status" value="1"/>
</dbReference>
<keyword evidence="4" id="KW-1185">Reference proteome</keyword>
<feature type="compositionally biased region" description="Low complexity" evidence="1">
    <location>
        <begin position="38"/>
        <end position="70"/>
    </location>
</feature>
<feature type="compositionally biased region" description="Basic and acidic residues" evidence="1">
    <location>
        <begin position="719"/>
        <end position="728"/>
    </location>
</feature>
<dbReference type="Pfam" id="PF11951">
    <property type="entry name" value="Fungal_trans_2"/>
    <property type="match status" value="1"/>
</dbReference>
<dbReference type="GO" id="GO:0001228">
    <property type="term" value="F:DNA-binding transcription activator activity, RNA polymerase II-specific"/>
    <property type="evidence" value="ECO:0007669"/>
    <property type="project" value="TreeGrafter"/>
</dbReference>
<dbReference type="InterPro" id="IPR021858">
    <property type="entry name" value="Fun_TF"/>
</dbReference>
<dbReference type="AlphaFoldDB" id="A0A167DWS6"/>
<dbReference type="GO" id="GO:0008270">
    <property type="term" value="F:zinc ion binding"/>
    <property type="evidence" value="ECO:0007669"/>
    <property type="project" value="InterPro"/>
</dbReference>
<feature type="domain" description="Zn(2)-C6 fungal-type" evidence="2">
    <location>
        <begin position="171"/>
        <end position="201"/>
    </location>
</feature>
<gene>
    <name evidence="3" type="primary">UPC2</name>
    <name evidence="3" type="ORF">AWJ20_1678</name>
</gene>
<dbReference type="OrthoDB" id="416217at2759"/>
<feature type="compositionally biased region" description="Basic residues" evidence="1">
    <location>
        <begin position="159"/>
        <end position="172"/>
    </location>
</feature>
<evidence type="ECO:0000256" key="1">
    <source>
        <dbReference type="SAM" id="MobiDB-lite"/>
    </source>
</evidence>
<feature type="compositionally biased region" description="Polar residues" evidence="1">
    <location>
        <begin position="708"/>
        <end position="718"/>
    </location>
</feature>
<dbReference type="InterPro" id="IPR001138">
    <property type="entry name" value="Zn2Cys6_DnaBD"/>
</dbReference>
<dbReference type="PROSITE" id="PS00463">
    <property type="entry name" value="ZN2_CY6_FUNGAL_1"/>
    <property type="match status" value="1"/>
</dbReference>
<organism evidence="3 4">
    <name type="scientific">Sugiyamaella lignohabitans</name>
    <dbReference type="NCBI Taxonomy" id="796027"/>
    <lineage>
        <taxon>Eukaryota</taxon>
        <taxon>Fungi</taxon>
        <taxon>Dikarya</taxon>
        <taxon>Ascomycota</taxon>
        <taxon>Saccharomycotina</taxon>
        <taxon>Dipodascomycetes</taxon>
        <taxon>Dipodascales</taxon>
        <taxon>Trichomonascaceae</taxon>
        <taxon>Sugiyamaella</taxon>
    </lineage>
</organism>
<dbReference type="RefSeq" id="XP_018735865.1">
    <property type="nucleotide sequence ID" value="XM_018878575.1"/>
</dbReference>
<evidence type="ECO:0000259" key="2">
    <source>
        <dbReference type="PROSITE" id="PS50048"/>
    </source>
</evidence>
<dbReference type="GeneID" id="30033506"/>
<accession>A0A167DWS6</accession>
<dbReference type="CDD" id="cd00067">
    <property type="entry name" value="GAL4"/>
    <property type="match status" value="1"/>
</dbReference>
<evidence type="ECO:0000313" key="3">
    <source>
        <dbReference type="EMBL" id="ANB13388.1"/>
    </source>
</evidence>